<keyword evidence="10" id="KW-0472">Membrane</keyword>
<feature type="signal peptide" evidence="9">
    <location>
        <begin position="1"/>
        <end position="24"/>
    </location>
</feature>
<dbReference type="SUPFAM" id="SSF52151">
    <property type="entry name" value="FabD/lysophospholipase-like"/>
    <property type="match status" value="1"/>
</dbReference>
<dbReference type="Pfam" id="PF01735">
    <property type="entry name" value="PLA2_B"/>
    <property type="match status" value="1"/>
</dbReference>
<keyword evidence="10" id="KW-0812">Transmembrane</keyword>
<dbReference type="GO" id="GO:0004622">
    <property type="term" value="F:phosphatidylcholine lysophospholipase activity"/>
    <property type="evidence" value="ECO:0007669"/>
    <property type="project" value="UniProtKB-EC"/>
</dbReference>
<dbReference type="InterPro" id="IPR016035">
    <property type="entry name" value="Acyl_Trfase/lysoPLipase"/>
</dbReference>
<evidence type="ECO:0000259" key="11">
    <source>
        <dbReference type="PROSITE" id="PS51210"/>
    </source>
</evidence>
<evidence type="ECO:0000256" key="4">
    <source>
        <dbReference type="ARBA" id="ARBA00022801"/>
    </source>
</evidence>
<dbReference type="PANTHER" id="PTHR10728">
    <property type="entry name" value="CYTOSOLIC PHOSPHOLIPASE A2"/>
    <property type="match status" value="1"/>
</dbReference>
<gene>
    <name evidence="12" type="ORF">FA15DRAFT_671367</name>
</gene>
<keyword evidence="5 8" id="KW-0442">Lipid degradation</keyword>
<keyword evidence="10" id="KW-1133">Transmembrane helix</keyword>
<dbReference type="InterPro" id="IPR002642">
    <property type="entry name" value="LysoPLipase_cat_dom"/>
</dbReference>
<keyword evidence="13" id="KW-1185">Reference proteome</keyword>
<organism evidence="12 13">
    <name type="scientific">Coprinopsis marcescibilis</name>
    <name type="common">Agaric fungus</name>
    <name type="synonym">Psathyrella marcescibilis</name>
    <dbReference type="NCBI Taxonomy" id="230819"/>
    <lineage>
        <taxon>Eukaryota</taxon>
        <taxon>Fungi</taxon>
        <taxon>Dikarya</taxon>
        <taxon>Basidiomycota</taxon>
        <taxon>Agaricomycotina</taxon>
        <taxon>Agaricomycetes</taxon>
        <taxon>Agaricomycetidae</taxon>
        <taxon>Agaricales</taxon>
        <taxon>Agaricineae</taxon>
        <taxon>Psathyrellaceae</taxon>
        <taxon>Coprinopsis</taxon>
    </lineage>
</organism>
<dbReference type="EC" id="3.1.1.5" evidence="2 9"/>
<dbReference type="GO" id="GO:0004623">
    <property type="term" value="F:phospholipase A2 activity"/>
    <property type="evidence" value="ECO:0007669"/>
    <property type="project" value="TreeGrafter"/>
</dbReference>
<protein>
    <recommendedName>
        <fullName evidence="2 9">Lysophospholipase</fullName>
        <ecNumber evidence="2 9">3.1.1.5</ecNumber>
    </recommendedName>
</protein>
<evidence type="ECO:0000256" key="6">
    <source>
        <dbReference type="ARBA" id="ARBA00023098"/>
    </source>
</evidence>
<evidence type="ECO:0000256" key="1">
    <source>
        <dbReference type="ARBA" id="ARBA00008780"/>
    </source>
</evidence>
<dbReference type="Gene3D" id="3.40.1090.10">
    <property type="entry name" value="Cytosolic phospholipase A2 catalytic domain"/>
    <property type="match status" value="1"/>
</dbReference>
<dbReference type="PROSITE" id="PS51210">
    <property type="entry name" value="PLA2C"/>
    <property type="match status" value="1"/>
</dbReference>
<proteinExistence type="inferred from homology"/>
<dbReference type="GO" id="GO:0005829">
    <property type="term" value="C:cytosol"/>
    <property type="evidence" value="ECO:0007669"/>
    <property type="project" value="TreeGrafter"/>
</dbReference>
<evidence type="ECO:0000313" key="12">
    <source>
        <dbReference type="EMBL" id="TFK22575.1"/>
    </source>
</evidence>
<dbReference type="Proteomes" id="UP000307440">
    <property type="component" value="Unassembled WGS sequence"/>
</dbReference>
<evidence type="ECO:0000256" key="8">
    <source>
        <dbReference type="PROSITE-ProRule" id="PRU00555"/>
    </source>
</evidence>
<comment type="similarity">
    <text evidence="1 9">Belongs to the lysophospholipase family.</text>
</comment>
<keyword evidence="6 8" id="KW-0443">Lipid metabolism</keyword>
<dbReference type="AlphaFoldDB" id="A0A5C3KQZ3"/>
<keyword evidence="4 8" id="KW-0378">Hydrolase</keyword>
<evidence type="ECO:0000256" key="5">
    <source>
        <dbReference type="ARBA" id="ARBA00022963"/>
    </source>
</evidence>
<dbReference type="SMART" id="SM00022">
    <property type="entry name" value="PLAc"/>
    <property type="match status" value="1"/>
</dbReference>
<dbReference type="PANTHER" id="PTHR10728:SF33">
    <property type="entry name" value="LYSOPHOSPHOLIPASE 1-RELATED"/>
    <property type="match status" value="1"/>
</dbReference>
<evidence type="ECO:0000313" key="13">
    <source>
        <dbReference type="Proteomes" id="UP000307440"/>
    </source>
</evidence>
<feature type="transmembrane region" description="Helical" evidence="10">
    <location>
        <begin position="652"/>
        <end position="675"/>
    </location>
</feature>
<sequence length="712" mass="78046">MQRRLLPPCLIALILLQISQFTHSQRLPIIQQRAVTDYAPFVNVECPDISTNPLIRQIDPEDQDLHRDEVAYVEARATTVLPTEWANWLSDGSALGYDLSAFEGNFPKVGIALPGGGLRAAQFGAACLNAIDSRNDTAKAAGTGGLLQVASYITGLSGGSWVTGSLLFNEWPNINDLVFGNNGLSGWMLDLSLVLPDGNNILTQANQDYFGSILWSVKAKGDAGIDTSLTDPWSRMISYHFLNHTSRGDFFTNDTSHGAGQLWSKIPELRVFKELQVPFPMIVANSRPSGSTSDGILELEAVVYEITPLEIGSYDPMLSAGMNLTYAGTRLNNMRPDNGSACVAGFDQAGFIMGTSASLFNQGLDFGRTAIGGFSQNDATGLSHIAGRQLRDIRTRGDDVANWPNPFQGIRSGLYHDSNATWLELLDGSSNQENIPYGPLFVKARGVDVVVVAEGSADIPGLNWPNGTAFITTKARHDSLLRVTHQKFPPIPTTAQDFIDTGLNARPAFFGCDPPQPIEYPIVISLPNAPPNDGSDSVANSPTFQLRYTIKHSRMLFDQIHRNLLSGFTSSADPDPEWGICLQCAAIDRARFKVTPEVPRSERCTACFRRYCYDPQSPPNKSQLPPKRKLAFVDPDPQGLDRLGSFLSRNKFGLVGGLIGLVAFIALFVFGLMWWKKRREQKYQAVRDQLDDNETLFLAPSSYGLDDFGTKK</sequence>
<feature type="chain" id="PRO_5023136683" description="Lysophospholipase" evidence="9">
    <location>
        <begin position="25"/>
        <end position="712"/>
    </location>
</feature>
<comment type="catalytic activity">
    <reaction evidence="9">
        <text>a 1-acyl-sn-glycero-3-phosphocholine + H2O = sn-glycerol 3-phosphocholine + a fatty acid + H(+)</text>
        <dbReference type="Rhea" id="RHEA:15177"/>
        <dbReference type="ChEBI" id="CHEBI:15377"/>
        <dbReference type="ChEBI" id="CHEBI:15378"/>
        <dbReference type="ChEBI" id="CHEBI:16870"/>
        <dbReference type="ChEBI" id="CHEBI:28868"/>
        <dbReference type="ChEBI" id="CHEBI:58168"/>
        <dbReference type="EC" id="3.1.1.5"/>
    </reaction>
</comment>
<reference evidence="12 13" key="1">
    <citation type="journal article" date="2019" name="Nat. Ecol. Evol.">
        <title>Megaphylogeny resolves global patterns of mushroom evolution.</title>
        <authorList>
            <person name="Varga T."/>
            <person name="Krizsan K."/>
            <person name="Foldi C."/>
            <person name="Dima B."/>
            <person name="Sanchez-Garcia M."/>
            <person name="Sanchez-Ramirez S."/>
            <person name="Szollosi G.J."/>
            <person name="Szarkandi J.G."/>
            <person name="Papp V."/>
            <person name="Albert L."/>
            <person name="Andreopoulos W."/>
            <person name="Angelini C."/>
            <person name="Antonin V."/>
            <person name="Barry K.W."/>
            <person name="Bougher N.L."/>
            <person name="Buchanan P."/>
            <person name="Buyck B."/>
            <person name="Bense V."/>
            <person name="Catcheside P."/>
            <person name="Chovatia M."/>
            <person name="Cooper J."/>
            <person name="Damon W."/>
            <person name="Desjardin D."/>
            <person name="Finy P."/>
            <person name="Geml J."/>
            <person name="Haridas S."/>
            <person name="Hughes K."/>
            <person name="Justo A."/>
            <person name="Karasinski D."/>
            <person name="Kautmanova I."/>
            <person name="Kiss B."/>
            <person name="Kocsube S."/>
            <person name="Kotiranta H."/>
            <person name="LaButti K.M."/>
            <person name="Lechner B.E."/>
            <person name="Liimatainen K."/>
            <person name="Lipzen A."/>
            <person name="Lukacs Z."/>
            <person name="Mihaltcheva S."/>
            <person name="Morgado L.N."/>
            <person name="Niskanen T."/>
            <person name="Noordeloos M.E."/>
            <person name="Ohm R.A."/>
            <person name="Ortiz-Santana B."/>
            <person name="Ovrebo C."/>
            <person name="Racz N."/>
            <person name="Riley R."/>
            <person name="Savchenko A."/>
            <person name="Shiryaev A."/>
            <person name="Soop K."/>
            <person name="Spirin V."/>
            <person name="Szebenyi C."/>
            <person name="Tomsovsky M."/>
            <person name="Tulloss R.E."/>
            <person name="Uehling J."/>
            <person name="Grigoriev I.V."/>
            <person name="Vagvolgyi C."/>
            <person name="Papp T."/>
            <person name="Martin F.M."/>
            <person name="Miettinen O."/>
            <person name="Hibbett D.S."/>
            <person name="Nagy L.G."/>
        </authorList>
    </citation>
    <scope>NUCLEOTIDE SEQUENCE [LARGE SCALE GENOMIC DNA]</scope>
    <source>
        <strain evidence="12 13">CBS 121175</strain>
    </source>
</reference>
<dbReference type="EMBL" id="ML210237">
    <property type="protein sequence ID" value="TFK22575.1"/>
    <property type="molecule type" value="Genomic_DNA"/>
</dbReference>
<keyword evidence="3 9" id="KW-0732">Signal</keyword>
<feature type="domain" description="PLA2c" evidence="11">
    <location>
        <begin position="51"/>
        <end position="618"/>
    </location>
</feature>
<dbReference type="GO" id="GO:0046475">
    <property type="term" value="P:glycerophospholipid catabolic process"/>
    <property type="evidence" value="ECO:0007669"/>
    <property type="project" value="TreeGrafter"/>
</dbReference>
<evidence type="ECO:0000256" key="2">
    <source>
        <dbReference type="ARBA" id="ARBA00013274"/>
    </source>
</evidence>
<name>A0A5C3KQZ3_COPMA</name>
<evidence type="ECO:0000256" key="3">
    <source>
        <dbReference type="ARBA" id="ARBA00022729"/>
    </source>
</evidence>
<accession>A0A5C3KQZ3</accession>
<dbReference type="STRING" id="230819.A0A5C3KQZ3"/>
<evidence type="ECO:0000256" key="7">
    <source>
        <dbReference type="ARBA" id="ARBA00023180"/>
    </source>
</evidence>
<dbReference type="OrthoDB" id="4084751at2759"/>
<evidence type="ECO:0000256" key="9">
    <source>
        <dbReference type="RuleBase" id="RU362103"/>
    </source>
</evidence>
<keyword evidence="7" id="KW-0325">Glycoprotein</keyword>
<evidence type="ECO:0000256" key="10">
    <source>
        <dbReference type="SAM" id="Phobius"/>
    </source>
</evidence>